<evidence type="ECO:0000256" key="1">
    <source>
        <dbReference type="SAM" id="MobiDB-lite"/>
    </source>
</evidence>
<comment type="caution">
    <text evidence="3">The sequence shown here is derived from an EMBL/GenBank/DDBJ whole genome shotgun (WGS) entry which is preliminary data.</text>
</comment>
<dbReference type="Proteomes" id="UP001056429">
    <property type="component" value="Unassembled WGS sequence"/>
</dbReference>
<organism evidence="3 4">
    <name type="scientific">Oceanirhabdus seepicola</name>
    <dbReference type="NCBI Taxonomy" id="2828781"/>
    <lineage>
        <taxon>Bacteria</taxon>
        <taxon>Bacillati</taxon>
        <taxon>Bacillota</taxon>
        <taxon>Clostridia</taxon>
        <taxon>Eubacteriales</taxon>
        <taxon>Clostridiaceae</taxon>
        <taxon>Oceanirhabdus</taxon>
    </lineage>
</organism>
<accession>A0A9J6P6W0</accession>
<dbReference type="EMBL" id="JAGSOJ010000004">
    <property type="protein sequence ID" value="MCM1991549.1"/>
    <property type="molecule type" value="Genomic_DNA"/>
</dbReference>
<feature type="transmembrane region" description="Helical" evidence="2">
    <location>
        <begin position="12"/>
        <end position="32"/>
    </location>
</feature>
<protein>
    <submittedName>
        <fullName evidence="3">Uncharacterized protein</fullName>
    </submittedName>
</protein>
<evidence type="ECO:0000313" key="4">
    <source>
        <dbReference type="Proteomes" id="UP001056429"/>
    </source>
</evidence>
<proteinExistence type="predicted"/>
<keyword evidence="2" id="KW-0812">Transmembrane</keyword>
<keyword evidence="2" id="KW-0472">Membrane</keyword>
<evidence type="ECO:0000313" key="3">
    <source>
        <dbReference type="EMBL" id="MCM1991549.1"/>
    </source>
</evidence>
<feature type="region of interest" description="Disordered" evidence="1">
    <location>
        <begin position="46"/>
        <end position="67"/>
    </location>
</feature>
<reference evidence="3" key="2">
    <citation type="submission" date="2021-04" db="EMBL/GenBank/DDBJ databases">
        <authorList>
            <person name="Dong X."/>
        </authorList>
    </citation>
    <scope>NUCLEOTIDE SEQUENCE</scope>
    <source>
        <strain evidence="3">ZWT</strain>
    </source>
</reference>
<reference evidence="3" key="1">
    <citation type="journal article" date="2021" name="mSystems">
        <title>Bacteria and Archaea Synergistically Convert Glycine Betaine to Biogenic Methane in the Formosa Cold Seep of the South China Sea.</title>
        <authorList>
            <person name="Li L."/>
            <person name="Zhang W."/>
            <person name="Zhang S."/>
            <person name="Song L."/>
            <person name="Sun Q."/>
            <person name="Zhang H."/>
            <person name="Xiang H."/>
            <person name="Dong X."/>
        </authorList>
    </citation>
    <scope>NUCLEOTIDE SEQUENCE</scope>
    <source>
        <strain evidence="3">ZWT</strain>
    </source>
</reference>
<dbReference type="RefSeq" id="WP_250860674.1">
    <property type="nucleotide sequence ID" value="NZ_JAGSOJ010000004.1"/>
</dbReference>
<gene>
    <name evidence="3" type="ORF">KDK92_17580</name>
</gene>
<sequence length="274" mass="31915">MKPKNINLHSYRNGVIAFCFVLIVAVIFILLLKNNVTRNENLERGLNNNTNEAIDNTKHSEDRKNNFNNEQMLENNLISNEELYSEDAELEECSGKVIDENSVKELSKEEAYSLEGYEMFLPKTILKGYKFRSANIYNMNSPSEVLSVGYESGYSYVDIHVRVISPDDENRMVKVSEREKYDITKYPIPHASSIPEELYYTMNYPIFQWEETTEEVLQLRKVSYMDHGEDGKMSETMRFTIQCGNFLVDYNIKGKPLQTVYDMVTSADFFELNR</sequence>
<keyword evidence="2" id="KW-1133">Transmembrane helix</keyword>
<keyword evidence="4" id="KW-1185">Reference proteome</keyword>
<feature type="compositionally biased region" description="Basic and acidic residues" evidence="1">
    <location>
        <begin position="55"/>
        <end position="65"/>
    </location>
</feature>
<name>A0A9J6P6W0_9CLOT</name>
<dbReference type="AlphaFoldDB" id="A0A9J6P6W0"/>
<evidence type="ECO:0000256" key="2">
    <source>
        <dbReference type="SAM" id="Phobius"/>
    </source>
</evidence>